<evidence type="ECO:0000313" key="2">
    <source>
        <dbReference type="EMBL" id="MFC6041671.1"/>
    </source>
</evidence>
<comment type="caution">
    <text evidence="2">The sequence shown here is derived from an EMBL/GenBank/DDBJ whole genome shotgun (WGS) entry which is preliminary data.</text>
</comment>
<keyword evidence="1" id="KW-1133">Transmembrane helix</keyword>
<keyword evidence="1" id="KW-0812">Transmembrane</keyword>
<dbReference type="Proteomes" id="UP001596135">
    <property type="component" value="Unassembled WGS sequence"/>
</dbReference>
<name>A0ABW1LCG4_9ACTN</name>
<gene>
    <name evidence="2" type="ORF">ACFPYL_01210</name>
</gene>
<feature type="transmembrane region" description="Helical" evidence="1">
    <location>
        <begin position="53"/>
        <end position="73"/>
    </location>
</feature>
<dbReference type="EMBL" id="JBHSRJ010000001">
    <property type="protein sequence ID" value="MFC6041671.1"/>
    <property type="molecule type" value="Genomic_DNA"/>
</dbReference>
<keyword evidence="1" id="KW-0472">Membrane</keyword>
<protein>
    <submittedName>
        <fullName evidence="2">Uncharacterized protein</fullName>
    </submittedName>
</protein>
<evidence type="ECO:0000256" key="1">
    <source>
        <dbReference type="SAM" id="Phobius"/>
    </source>
</evidence>
<dbReference type="RefSeq" id="WP_379149519.1">
    <property type="nucleotide sequence ID" value="NZ_JBHSRJ010000001.1"/>
</dbReference>
<reference evidence="3" key="1">
    <citation type="journal article" date="2019" name="Int. J. Syst. Evol. Microbiol.">
        <title>The Global Catalogue of Microorganisms (GCM) 10K type strain sequencing project: providing services to taxonomists for standard genome sequencing and annotation.</title>
        <authorList>
            <consortium name="The Broad Institute Genomics Platform"/>
            <consortium name="The Broad Institute Genome Sequencing Center for Infectious Disease"/>
            <person name="Wu L."/>
            <person name="Ma J."/>
        </authorList>
    </citation>
    <scope>NUCLEOTIDE SEQUENCE [LARGE SCALE GENOMIC DNA]</scope>
    <source>
        <strain evidence="3">CCUG 54522</strain>
    </source>
</reference>
<keyword evidence="3" id="KW-1185">Reference proteome</keyword>
<proteinExistence type="predicted"/>
<sequence>MTTPDSPPVGDPPPPERDHYTINSFKRTLCAALLIRVSQTNTSSESLRKRTGLLAIGGSLAVVIVAAIARAHGLDVLAR</sequence>
<organism evidence="2 3">
    <name type="scientific">Nocardioides hankookensis</name>
    <dbReference type="NCBI Taxonomy" id="443157"/>
    <lineage>
        <taxon>Bacteria</taxon>
        <taxon>Bacillati</taxon>
        <taxon>Actinomycetota</taxon>
        <taxon>Actinomycetes</taxon>
        <taxon>Propionibacteriales</taxon>
        <taxon>Nocardioidaceae</taxon>
        <taxon>Nocardioides</taxon>
    </lineage>
</organism>
<accession>A0ABW1LCG4</accession>
<evidence type="ECO:0000313" key="3">
    <source>
        <dbReference type="Proteomes" id="UP001596135"/>
    </source>
</evidence>